<dbReference type="AlphaFoldDB" id="A0A9P4NVM9"/>
<gene>
    <name evidence="2" type="ORF">EJ08DRAFT_136430</name>
</gene>
<reference evidence="2" key="1">
    <citation type="journal article" date="2020" name="Stud. Mycol.">
        <title>101 Dothideomycetes genomes: a test case for predicting lifestyles and emergence of pathogens.</title>
        <authorList>
            <person name="Haridas S."/>
            <person name="Albert R."/>
            <person name="Binder M."/>
            <person name="Bloem J."/>
            <person name="Labutti K."/>
            <person name="Salamov A."/>
            <person name="Andreopoulos B."/>
            <person name="Baker S."/>
            <person name="Barry K."/>
            <person name="Bills G."/>
            <person name="Bluhm B."/>
            <person name="Cannon C."/>
            <person name="Castanera R."/>
            <person name="Culley D."/>
            <person name="Daum C."/>
            <person name="Ezra D."/>
            <person name="Gonzalez J."/>
            <person name="Henrissat B."/>
            <person name="Kuo A."/>
            <person name="Liang C."/>
            <person name="Lipzen A."/>
            <person name="Lutzoni F."/>
            <person name="Magnuson J."/>
            <person name="Mondo S."/>
            <person name="Nolan M."/>
            <person name="Ohm R."/>
            <person name="Pangilinan J."/>
            <person name="Park H.-J."/>
            <person name="Ramirez L."/>
            <person name="Alfaro M."/>
            <person name="Sun H."/>
            <person name="Tritt A."/>
            <person name="Yoshinaga Y."/>
            <person name="Zwiers L.-H."/>
            <person name="Turgeon B."/>
            <person name="Goodwin S."/>
            <person name="Spatafora J."/>
            <person name="Crous P."/>
            <person name="Grigoriev I."/>
        </authorList>
    </citation>
    <scope>NUCLEOTIDE SEQUENCE</scope>
    <source>
        <strain evidence="2">CBS 130266</strain>
    </source>
</reference>
<organism evidence="2 3">
    <name type="scientific">Tothia fuscella</name>
    <dbReference type="NCBI Taxonomy" id="1048955"/>
    <lineage>
        <taxon>Eukaryota</taxon>
        <taxon>Fungi</taxon>
        <taxon>Dikarya</taxon>
        <taxon>Ascomycota</taxon>
        <taxon>Pezizomycotina</taxon>
        <taxon>Dothideomycetes</taxon>
        <taxon>Pleosporomycetidae</taxon>
        <taxon>Venturiales</taxon>
        <taxon>Cylindrosympodiaceae</taxon>
        <taxon>Tothia</taxon>
    </lineage>
</organism>
<dbReference type="OrthoDB" id="3934229at2759"/>
<keyword evidence="3" id="KW-1185">Reference proteome</keyword>
<feature type="compositionally biased region" description="Acidic residues" evidence="1">
    <location>
        <begin position="138"/>
        <end position="149"/>
    </location>
</feature>
<evidence type="ECO:0000256" key="1">
    <source>
        <dbReference type="SAM" id="MobiDB-lite"/>
    </source>
</evidence>
<evidence type="ECO:0000313" key="2">
    <source>
        <dbReference type="EMBL" id="KAF2432153.1"/>
    </source>
</evidence>
<protein>
    <submittedName>
        <fullName evidence="2">Uncharacterized protein</fullName>
    </submittedName>
</protein>
<proteinExistence type="predicted"/>
<name>A0A9P4NVM9_9PEZI</name>
<evidence type="ECO:0000313" key="3">
    <source>
        <dbReference type="Proteomes" id="UP000800235"/>
    </source>
</evidence>
<feature type="region of interest" description="Disordered" evidence="1">
    <location>
        <begin position="102"/>
        <end position="151"/>
    </location>
</feature>
<comment type="caution">
    <text evidence="2">The sequence shown here is derived from an EMBL/GenBank/DDBJ whole genome shotgun (WGS) entry which is preliminary data.</text>
</comment>
<feature type="compositionally biased region" description="Basic residues" evidence="1">
    <location>
        <begin position="116"/>
        <end position="132"/>
    </location>
</feature>
<dbReference type="Proteomes" id="UP000800235">
    <property type="component" value="Unassembled WGS sequence"/>
</dbReference>
<feature type="region of interest" description="Disordered" evidence="1">
    <location>
        <begin position="219"/>
        <end position="257"/>
    </location>
</feature>
<sequence>MVNFLAEDPMSPFALHHNFDSAHGPAHAGLNAGWAPSLDPKSEERMPNEFRHWRRWSNHFDKEQDFKLLEFDMGSECPSCGSTAWQLIDTDILRAIECRDCGHTPTESHNNDPRTRVSRVSRHSRSTSKHLSRTYTEEISEVSENEDDSVFSSMTEASGIVEQDFASLPTPRTLAGHRNTGIQSVRQSVFEPAPPKPRWFETNKSMTFQFKLTPRSRASSAASTASGSSAATSASTATPASASSSRPPGFGKSATDNTRGIPIAELDDATAWQRLLASALFLMKEEHVPAKDAPPKIIDLGLLNSRNSGGKHLAMKHHSSKDHEAMMQKPSAGQAKRVLWKIVVKPANAPVEVRSASSAVKH</sequence>
<accession>A0A9P4NVM9</accession>
<dbReference type="EMBL" id="MU007027">
    <property type="protein sequence ID" value="KAF2432153.1"/>
    <property type="molecule type" value="Genomic_DNA"/>
</dbReference>
<feature type="compositionally biased region" description="Low complexity" evidence="1">
    <location>
        <begin position="219"/>
        <end position="249"/>
    </location>
</feature>